<organism evidence="3">
    <name type="scientific">Caenorhabditis brenneri</name>
    <name type="common">Nematode worm</name>
    <dbReference type="NCBI Taxonomy" id="135651"/>
    <lineage>
        <taxon>Eukaryota</taxon>
        <taxon>Metazoa</taxon>
        <taxon>Ecdysozoa</taxon>
        <taxon>Nematoda</taxon>
        <taxon>Chromadorea</taxon>
        <taxon>Rhabditida</taxon>
        <taxon>Rhabditina</taxon>
        <taxon>Rhabditomorpha</taxon>
        <taxon>Rhabditoidea</taxon>
        <taxon>Rhabditidae</taxon>
        <taxon>Peloderinae</taxon>
        <taxon>Caenorhabditis</taxon>
    </lineage>
</organism>
<evidence type="ECO:0000256" key="1">
    <source>
        <dbReference type="SAM" id="Coils"/>
    </source>
</evidence>
<gene>
    <name evidence="2" type="ORF">CAEBREN_01351</name>
</gene>
<dbReference type="Proteomes" id="UP000008068">
    <property type="component" value="Unassembled WGS sequence"/>
</dbReference>
<sequence>MDKILPLRLESLKYGLDSISINGTEYKVGLVRHYGGDRKNDRGGGFFNFEKQDKLLLGFLKEFQILNSDGEFKDKESNIKVCQFLKDYAEGEAFQKEIPEDKSDPWRNELAKLLDFYKSYPRQDTPEHIEDQNKRGGLAHDIDKYGFQLYDSLGTDESGDVVMTRFQGTGVQRNDDRDMENFEQAYKEAKQEYSRLFKLCLLNSDGSFLNYDSMMEYWNFVLTHTDQEVYDYHMQLRDNGRNARDCKERVEKIRERLQPYYNRKYNIPLEYTPYIQLSVNGKPVQLVKYTKKLHCALRELFLTRRRDPVQVNTLIVNQFDIIRVPPGIKFKVRKLNLNGNLSVMCDSLKRIIDESSYPLEEISVIHITHDDSQHETIRTARRLVLCSHVWFQTLLGLQNKVVHKENDDGALFVTNYIELIESWMNSEKEVGTTWSFGVRDESKLISLMEAIPHGNMVGEKERSIPLPLTRSVLHVSYQEAASGALEPWLLKMVVKAM</sequence>
<proteinExistence type="predicted"/>
<dbReference type="FunCoup" id="G0M9B4">
    <property type="interactions" value="1119"/>
</dbReference>
<dbReference type="HOGENOM" id="CLU_608632_0_0_1"/>
<evidence type="ECO:0000313" key="3">
    <source>
        <dbReference type="Proteomes" id="UP000008068"/>
    </source>
</evidence>
<dbReference type="EMBL" id="GL379787">
    <property type="protein sequence ID" value="EGT31159.1"/>
    <property type="molecule type" value="Genomic_DNA"/>
</dbReference>
<evidence type="ECO:0000313" key="2">
    <source>
        <dbReference type="EMBL" id="EGT31159.1"/>
    </source>
</evidence>
<name>G0M9B4_CAEBE</name>
<keyword evidence="1" id="KW-0175">Coiled coil</keyword>
<dbReference type="Pfam" id="PF12078">
    <property type="entry name" value="DUF3557"/>
    <property type="match status" value="1"/>
</dbReference>
<reference evidence="3" key="1">
    <citation type="submission" date="2011-07" db="EMBL/GenBank/DDBJ databases">
        <authorList>
            <consortium name="Caenorhabditis brenneri Sequencing and Analysis Consortium"/>
            <person name="Wilson R.K."/>
        </authorList>
    </citation>
    <scope>NUCLEOTIDE SEQUENCE [LARGE SCALE GENOMIC DNA]</scope>
    <source>
        <strain evidence="3">PB2801</strain>
    </source>
</reference>
<protein>
    <submittedName>
        <fullName evidence="2">Uncharacterized protein</fullName>
    </submittedName>
</protein>
<feature type="coiled-coil region" evidence="1">
    <location>
        <begin position="172"/>
        <end position="199"/>
    </location>
</feature>
<dbReference type="InParanoid" id="G0M9B4"/>
<accession>G0M9B4</accession>
<dbReference type="AlphaFoldDB" id="G0M9B4"/>
<dbReference type="OrthoDB" id="5910972at2759"/>
<dbReference type="InterPro" id="IPR021942">
    <property type="entry name" value="DUF3557"/>
</dbReference>
<dbReference type="PANTHER" id="PTHR31379">
    <property type="entry name" value="F-BOX C PROTEIN-RELATED-RELATED"/>
    <property type="match status" value="1"/>
</dbReference>
<keyword evidence="3" id="KW-1185">Reference proteome</keyword>
<dbReference type="PANTHER" id="PTHR31379:SF1">
    <property type="entry name" value="F-BOX C PROTEIN-RELATED"/>
    <property type="match status" value="1"/>
</dbReference>